<dbReference type="AlphaFoldDB" id="A0A9W7GGS4"/>
<name>A0A9W7GGS4_9STRA</name>
<evidence type="ECO:0000313" key="2">
    <source>
        <dbReference type="Proteomes" id="UP001165065"/>
    </source>
</evidence>
<proteinExistence type="predicted"/>
<comment type="caution">
    <text evidence="1">The sequence shown here is derived from an EMBL/GenBank/DDBJ whole genome shotgun (WGS) entry which is preliminary data.</text>
</comment>
<protein>
    <submittedName>
        <fullName evidence="1">Uncharacterized protein</fullName>
    </submittedName>
</protein>
<accession>A0A9W7GGS4</accession>
<gene>
    <name evidence="1" type="ORF">TrCOL_g1792</name>
</gene>
<dbReference type="Proteomes" id="UP001165065">
    <property type="component" value="Unassembled WGS sequence"/>
</dbReference>
<sequence length="154" mass="17025">MSPKLPKQDSPSLQQVPPVEYSDANEKFQSLARALEKDVGVKKAGILINMLLGQNPFNPNLLKKLPHEVWEDLTGSYDGALYTCKGDMSGLLSAKVNFLMVLSWGRENGSDDPNLTFLHDHGDRGKGPLSYTGRVVANLCREVMGKRTEDTLHD</sequence>
<reference evidence="2" key="1">
    <citation type="journal article" date="2023" name="Commun. Biol.">
        <title>Genome analysis of Parmales, the sister group of diatoms, reveals the evolutionary specialization of diatoms from phago-mixotrophs to photoautotrophs.</title>
        <authorList>
            <person name="Ban H."/>
            <person name="Sato S."/>
            <person name="Yoshikawa S."/>
            <person name="Yamada K."/>
            <person name="Nakamura Y."/>
            <person name="Ichinomiya M."/>
            <person name="Sato N."/>
            <person name="Blanc-Mathieu R."/>
            <person name="Endo H."/>
            <person name="Kuwata A."/>
            <person name="Ogata H."/>
        </authorList>
    </citation>
    <scope>NUCLEOTIDE SEQUENCE [LARGE SCALE GENOMIC DNA]</scope>
</reference>
<feature type="non-terminal residue" evidence="1">
    <location>
        <position position="154"/>
    </location>
</feature>
<evidence type="ECO:0000313" key="1">
    <source>
        <dbReference type="EMBL" id="GMI44451.1"/>
    </source>
</evidence>
<keyword evidence="2" id="KW-1185">Reference proteome</keyword>
<organism evidence="1 2">
    <name type="scientific">Triparma columacea</name>
    <dbReference type="NCBI Taxonomy" id="722753"/>
    <lineage>
        <taxon>Eukaryota</taxon>
        <taxon>Sar</taxon>
        <taxon>Stramenopiles</taxon>
        <taxon>Ochrophyta</taxon>
        <taxon>Bolidophyceae</taxon>
        <taxon>Parmales</taxon>
        <taxon>Triparmaceae</taxon>
        <taxon>Triparma</taxon>
    </lineage>
</organism>
<dbReference type="EMBL" id="BRYA01000217">
    <property type="protein sequence ID" value="GMI44451.1"/>
    <property type="molecule type" value="Genomic_DNA"/>
</dbReference>